<sequence length="391" mass="44003">MAVEGVQKQQKTTSDSSSSKEEDGPPVLLLEEIIVEILCRLPVESLLRCRSVCKLWYSLISDPLFVKSHLSLSTSNTTNPRCYRLIFSTLPKINLKTSSLYDALYHHSLDPIELDYPMKHPRKSVWIVGSSNGLLCIAIEEDTLFLWNPTTRKSTRLPYCGRKSHPGCYVLYGFGYSSTVDDDDDDYRVVEISCVFKDRAKYSTTVRIYSLKFGNWKKIDAFPHGIPLDDSGKFSNGALHWAASQDFGSSYSWIIVSLDLAKETYGEILQPVYDEGDKDLTLGVLGESLCVLCNYRGIRADVWVMKVYGVKDSWTKLVSIPYLTDPGRDQFSVPFCVSNDGKLLLQLGSKLIVYDSKSSSSSEIQNVDECLEACIFVESLVSPDAPNRPWR</sequence>
<dbReference type="EMBL" id="JAMZMK010009458">
    <property type="protein sequence ID" value="KAI7735622.1"/>
    <property type="molecule type" value="Genomic_DNA"/>
</dbReference>
<evidence type="ECO:0000259" key="2">
    <source>
        <dbReference type="SMART" id="SM00256"/>
    </source>
</evidence>
<dbReference type="NCBIfam" id="TIGR01640">
    <property type="entry name" value="F_box_assoc_1"/>
    <property type="match status" value="1"/>
</dbReference>
<dbReference type="Proteomes" id="UP001206925">
    <property type="component" value="Unassembled WGS sequence"/>
</dbReference>
<name>A0AAD5C5S3_AMBAR</name>
<feature type="region of interest" description="Disordered" evidence="1">
    <location>
        <begin position="1"/>
        <end position="24"/>
    </location>
</feature>
<evidence type="ECO:0000313" key="3">
    <source>
        <dbReference type="EMBL" id="KAI7735622.1"/>
    </source>
</evidence>
<accession>A0AAD5C5S3</accession>
<dbReference type="AlphaFoldDB" id="A0AAD5C5S3"/>
<dbReference type="InterPro" id="IPR006527">
    <property type="entry name" value="F-box-assoc_dom_typ1"/>
</dbReference>
<dbReference type="SUPFAM" id="SSF50965">
    <property type="entry name" value="Galactose oxidase, central domain"/>
    <property type="match status" value="1"/>
</dbReference>
<evidence type="ECO:0000313" key="4">
    <source>
        <dbReference type="Proteomes" id="UP001206925"/>
    </source>
</evidence>
<dbReference type="InterPro" id="IPR036047">
    <property type="entry name" value="F-box-like_dom_sf"/>
</dbReference>
<dbReference type="Pfam" id="PF07734">
    <property type="entry name" value="FBA_1"/>
    <property type="match status" value="1"/>
</dbReference>
<dbReference type="Pfam" id="PF12937">
    <property type="entry name" value="F-box-like"/>
    <property type="match status" value="1"/>
</dbReference>
<dbReference type="SUPFAM" id="SSF81383">
    <property type="entry name" value="F-box domain"/>
    <property type="match status" value="1"/>
</dbReference>
<keyword evidence="4" id="KW-1185">Reference proteome</keyword>
<evidence type="ECO:0000256" key="1">
    <source>
        <dbReference type="SAM" id="MobiDB-lite"/>
    </source>
</evidence>
<feature type="compositionally biased region" description="Low complexity" evidence="1">
    <location>
        <begin position="7"/>
        <end position="17"/>
    </location>
</feature>
<dbReference type="PANTHER" id="PTHR31672:SF13">
    <property type="entry name" value="F-BOX PROTEIN CPR30-LIKE"/>
    <property type="match status" value="1"/>
</dbReference>
<dbReference type="InterPro" id="IPR017451">
    <property type="entry name" value="F-box-assoc_interact_dom"/>
</dbReference>
<proteinExistence type="predicted"/>
<comment type="caution">
    <text evidence="3">The sequence shown here is derived from an EMBL/GenBank/DDBJ whole genome shotgun (WGS) entry which is preliminary data.</text>
</comment>
<dbReference type="InterPro" id="IPR011043">
    <property type="entry name" value="Gal_Oxase/kelch_b-propeller"/>
</dbReference>
<dbReference type="PANTHER" id="PTHR31672">
    <property type="entry name" value="BNACNNG10540D PROTEIN"/>
    <property type="match status" value="1"/>
</dbReference>
<reference evidence="3" key="1">
    <citation type="submission" date="2022-06" db="EMBL/GenBank/DDBJ databases">
        <title>Uncovering the hologenomic basis of an extraordinary plant invasion.</title>
        <authorList>
            <person name="Bieker V.C."/>
            <person name="Martin M.D."/>
            <person name="Gilbert T."/>
            <person name="Hodgins K."/>
            <person name="Battlay P."/>
            <person name="Petersen B."/>
            <person name="Wilson J."/>
        </authorList>
    </citation>
    <scope>NUCLEOTIDE SEQUENCE</scope>
    <source>
        <strain evidence="3">AA19_3_7</strain>
        <tissue evidence="3">Leaf</tissue>
    </source>
</reference>
<organism evidence="3 4">
    <name type="scientific">Ambrosia artemisiifolia</name>
    <name type="common">Common ragweed</name>
    <dbReference type="NCBI Taxonomy" id="4212"/>
    <lineage>
        <taxon>Eukaryota</taxon>
        <taxon>Viridiplantae</taxon>
        <taxon>Streptophyta</taxon>
        <taxon>Embryophyta</taxon>
        <taxon>Tracheophyta</taxon>
        <taxon>Spermatophyta</taxon>
        <taxon>Magnoliopsida</taxon>
        <taxon>eudicotyledons</taxon>
        <taxon>Gunneridae</taxon>
        <taxon>Pentapetalae</taxon>
        <taxon>asterids</taxon>
        <taxon>campanulids</taxon>
        <taxon>Asterales</taxon>
        <taxon>Asteraceae</taxon>
        <taxon>Asteroideae</taxon>
        <taxon>Heliantheae alliance</taxon>
        <taxon>Heliantheae</taxon>
        <taxon>Ambrosia</taxon>
    </lineage>
</organism>
<dbReference type="CDD" id="cd22157">
    <property type="entry name" value="F-box_AtFBW1-like"/>
    <property type="match status" value="1"/>
</dbReference>
<dbReference type="SMART" id="SM00256">
    <property type="entry name" value="FBOX"/>
    <property type="match status" value="1"/>
</dbReference>
<dbReference type="InterPro" id="IPR001810">
    <property type="entry name" value="F-box_dom"/>
</dbReference>
<dbReference type="InterPro" id="IPR050796">
    <property type="entry name" value="SCF_F-box_component"/>
</dbReference>
<protein>
    <recommendedName>
        <fullName evidence="2">F-box domain-containing protein</fullName>
    </recommendedName>
</protein>
<dbReference type="Gene3D" id="1.20.1280.50">
    <property type="match status" value="1"/>
</dbReference>
<feature type="domain" description="F-box" evidence="2">
    <location>
        <begin position="29"/>
        <end position="68"/>
    </location>
</feature>
<gene>
    <name evidence="3" type="ORF">M8C21_031938</name>
</gene>